<keyword evidence="4" id="KW-1185">Reference proteome</keyword>
<dbReference type="NCBIfam" id="TIGR00756">
    <property type="entry name" value="PPR"/>
    <property type="match status" value="3"/>
</dbReference>
<dbReference type="OrthoDB" id="185373at2759"/>
<evidence type="ECO:0008006" key="5">
    <source>
        <dbReference type="Google" id="ProtNLM"/>
    </source>
</evidence>
<dbReference type="InterPro" id="IPR011990">
    <property type="entry name" value="TPR-like_helical_dom_sf"/>
</dbReference>
<evidence type="ECO:0000313" key="4">
    <source>
        <dbReference type="Proteomes" id="UP001150266"/>
    </source>
</evidence>
<keyword evidence="1" id="KW-0677">Repeat</keyword>
<gene>
    <name evidence="3" type="ORF">J3R30DRAFT_3443317</name>
</gene>
<feature type="repeat" description="PPR" evidence="2">
    <location>
        <begin position="641"/>
        <end position="675"/>
    </location>
</feature>
<dbReference type="Pfam" id="PF13812">
    <property type="entry name" value="PPR_3"/>
    <property type="match status" value="1"/>
</dbReference>
<dbReference type="Pfam" id="PF13041">
    <property type="entry name" value="PPR_2"/>
    <property type="match status" value="2"/>
</dbReference>
<organism evidence="3 4">
    <name type="scientific">Lentinula aciculospora</name>
    <dbReference type="NCBI Taxonomy" id="153920"/>
    <lineage>
        <taxon>Eukaryota</taxon>
        <taxon>Fungi</taxon>
        <taxon>Dikarya</taxon>
        <taxon>Basidiomycota</taxon>
        <taxon>Agaricomycotina</taxon>
        <taxon>Agaricomycetes</taxon>
        <taxon>Agaricomycetidae</taxon>
        <taxon>Agaricales</taxon>
        <taxon>Marasmiineae</taxon>
        <taxon>Omphalotaceae</taxon>
        <taxon>Lentinula</taxon>
    </lineage>
</organism>
<dbReference type="PANTHER" id="PTHR47939">
    <property type="entry name" value="MEMBRANE-ASSOCIATED SALT-INDUCIBLE PROTEIN-LIKE"/>
    <property type="match status" value="1"/>
</dbReference>
<reference evidence="3" key="1">
    <citation type="submission" date="2022-08" db="EMBL/GenBank/DDBJ databases">
        <title>A Global Phylogenomic Analysis of the Shiitake Genus Lentinula.</title>
        <authorList>
            <consortium name="DOE Joint Genome Institute"/>
            <person name="Sierra-Patev S."/>
            <person name="Min B."/>
            <person name="Naranjo-Ortiz M."/>
            <person name="Looney B."/>
            <person name="Konkel Z."/>
            <person name="Slot J.C."/>
            <person name="Sakamoto Y."/>
            <person name="Steenwyk J.L."/>
            <person name="Rokas A."/>
            <person name="Carro J."/>
            <person name="Camarero S."/>
            <person name="Ferreira P."/>
            <person name="Molpeceres G."/>
            <person name="Ruiz-Duenas F.J."/>
            <person name="Serrano A."/>
            <person name="Henrissat B."/>
            <person name="Drula E."/>
            <person name="Hughes K.W."/>
            <person name="Mata J.L."/>
            <person name="Ishikawa N.K."/>
            <person name="Vargas-Isla R."/>
            <person name="Ushijima S."/>
            <person name="Smith C.A."/>
            <person name="Ahrendt S."/>
            <person name="Andreopoulos W."/>
            <person name="He G."/>
            <person name="Labutti K."/>
            <person name="Lipzen A."/>
            <person name="Ng V."/>
            <person name="Riley R."/>
            <person name="Sandor L."/>
            <person name="Barry K."/>
            <person name="Martinez A.T."/>
            <person name="Xiao Y."/>
            <person name="Gibbons J.G."/>
            <person name="Terashima K."/>
            <person name="Grigoriev I.V."/>
            <person name="Hibbett D.S."/>
        </authorList>
    </citation>
    <scope>NUCLEOTIDE SEQUENCE</scope>
    <source>
        <strain evidence="3">JLM2183</strain>
    </source>
</reference>
<dbReference type="PROSITE" id="PS51375">
    <property type="entry name" value="PPR"/>
    <property type="match status" value="3"/>
</dbReference>
<evidence type="ECO:0000256" key="1">
    <source>
        <dbReference type="ARBA" id="ARBA00022737"/>
    </source>
</evidence>
<evidence type="ECO:0000256" key="2">
    <source>
        <dbReference type="PROSITE-ProRule" id="PRU00708"/>
    </source>
</evidence>
<dbReference type="PANTHER" id="PTHR47939:SF13">
    <property type="entry name" value="OS03G0201400 PROTEIN"/>
    <property type="match status" value="1"/>
</dbReference>
<evidence type="ECO:0000313" key="3">
    <source>
        <dbReference type="EMBL" id="KAJ4486003.1"/>
    </source>
</evidence>
<dbReference type="Proteomes" id="UP001150266">
    <property type="component" value="Unassembled WGS sequence"/>
</dbReference>
<dbReference type="InterPro" id="IPR002885">
    <property type="entry name" value="PPR_rpt"/>
</dbReference>
<sequence length="723" mass="81371">MILRPTSTKSRALFDFLSLNVASRTVNSSTRLASSNRSGKARQAPVLPDAVLKNIRETVAQQLRTRDAVVSDQQADIYNSTLGQIREALGKGDAVSVRQLWVKLKELNLAHILDPKLMSMMSKLLTKTFLPASSDPWDSLTENIIEEVAVAAASCDAEGVATCMLYHINRHNPDAALSLYRHCTHIMNNREAWDEDEDQKESLKQDELAFGHAELSQSGVQSVRGRVFVLLAAITAHAMLDTFQEALIMCKNTDVRFHNYTTQEFLHNLQHDSILRKKVSLYTRRLHLARLVSRPPSLSRQITNLGNTRALTSLKKLYDEIVEGIWASDAFIAADESYLSSEKTVAMTVVGWTSFLTAFLKCSAKDVAAQVWDDIPRLGLRHDTSMWNALIAGQIQSFTDATTTFELMRSRGVALDALTYRALIGSLFNGRRPNLAMERFREFQVADITDSPENIMSVYNTVINGLLVTNRIETASSVFQEMQTKGPKPDVVSYNTFLGHYARRNDIRGLGLFMTKMGESGLTGDVFTFSTVLSALLKMGRQDASEVVLRLMDKQGIKPNTATYSALINHQMREQDEAHLSGALRLLSHMEADPTIAPNIITYTSILAGIHRGTPWLSQQKEEDFSRAILERMERRNVKLNTRTYNILIKACLNGRRLDHALSYYEDMKRTKMPMFHETWYILLEGLIGMQEWDVAMEVIKEMSGLYGVRPLGPLQSLVRRVT</sequence>
<dbReference type="InterPro" id="IPR050667">
    <property type="entry name" value="PPR-containing_protein"/>
</dbReference>
<feature type="repeat" description="PPR" evidence="2">
    <location>
        <begin position="525"/>
        <end position="559"/>
    </location>
</feature>
<accession>A0A9W9DVC7</accession>
<dbReference type="Gene3D" id="1.25.40.10">
    <property type="entry name" value="Tetratricopeptide repeat domain"/>
    <property type="match status" value="3"/>
</dbReference>
<protein>
    <recommendedName>
        <fullName evidence="5">Pentatricopeptide repeat-containing protein</fullName>
    </recommendedName>
</protein>
<name>A0A9W9DVC7_9AGAR</name>
<dbReference type="EMBL" id="JAOTPV010000003">
    <property type="protein sequence ID" value="KAJ4486003.1"/>
    <property type="molecule type" value="Genomic_DNA"/>
</dbReference>
<proteinExistence type="predicted"/>
<dbReference type="AlphaFoldDB" id="A0A9W9DVC7"/>
<comment type="caution">
    <text evidence="3">The sequence shown here is derived from an EMBL/GenBank/DDBJ whole genome shotgun (WGS) entry which is preliminary data.</text>
</comment>
<feature type="repeat" description="PPR" evidence="2">
    <location>
        <begin position="455"/>
        <end position="489"/>
    </location>
</feature>